<name>A0A2S2CPF9_9PROT</name>
<dbReference type="PANTHER" id="PTHR20863:SF76">
    <property type="entry name" value="CARRIER DOMAIN-CONTAINING PROTEIN"/>
    <property type="match status" value="1"/>
</dbReference>
<dbReference type="PANTHER" id="PTHR20863">
    <property type="entry name" value="ACYL CARRIER PROTEIN"/>
    <property type="match status" value="1"/>
</dbReference>
<feature type="domain" description="Carrier" evidence="3">
    <location>
        <begin position="11"/>
        <end position="88"/>
    </location>
</feature>
<dbReference type="InterPro" id="IPR003231">
    <property type="entry name" value="ACP"/>
</dbReference>
<dbReference type="GO" id="GO:0016020">
    <property type="term" value="C:membrane"/>
    <property type="evidence" value="ECO:0007669"/>
    <property type="project" value="GOC"/>
</dbReference>
<dbReference type="GO" id="GO:0005829">
    <property type="term" value="C:cytosol"/>
    <property type="evidence" value="ECO:0007669"/>
    <property type="project" value="TreeGrafter"/>
</dbReference>
<dbReference type="Proteomes" id="UP000245629">
    <property type="component" value="Chromosome 2"/>
</dbReference>
<reference evidence="5" key="1">
    <citation type="submission" date="2018-05" db="EMBL/GenBank/DDBJ databases">
        <title>Azospirillum thermophila sp. nov., a novel isolated from hot spring.</title>
        <authorList>
            <person name="Zhao Z."/>
        </authorList>
    </citation>
    <scope>NUCLEOTIDE SEQUENCE [LARGE SCALE GENOMIC DNA]</scope>
    <source>
        <strain evidence="5">CFH 70021</strain>
    </source>
</reference>
<dbReference type="PROSITE" id="PS50075">
    <property type="entry name" value="CARRIER"/>
    <property type="match status" value="1"/>
</dbReference>
<gene>
    <name evidence="4" type="ORF">DEW08_08810</name>
</gene>
<keyword evidence="1" id="KW-0596">Phosphopantetheine</keyword>
<sequence length="102" mass="10530">MTDAAAAHTPSDIDADILAILSDKGRVARDLLVPEAALADLGIASLDVIEVVFALEDRFDIEIPFNANDARQEFTTVGDVLAAVRAAVASKSAANPATNPAA</sequence>
<keyword evidence="2" id="KW-0597">Phosphoprotein</keyword>
<organism evidence="4 5">
    <name type="scientific">Azospirillum thermophilum</name>
    <dbReference type="NCBI Taxonomy" id="2202148"/>
    <lineage>
        <taxon>Bacteria</taxon>
        <taxon>Pseudomonadati</taxon>
        <taxon>Pseudomonadota</taxon>
        <taxon>Alphaproteobacteria</taxon>
        <taxon>Rhodospirillales</taxon>
        <taxon>Azospirillaceae</taxon>
        <taxon>Azospirillum</taxon>
    </lineage>
</organism>
<dbReference type="InterPro" id="IPR009081">
    <property type="entry name" value="PP-bd_ACP"/>
</dbReference>
<dbReference type="InterPro" id="IPR036736">
    <property type="entry name" value="ACP-like_sf"/>
</dbReference>
<dbReference type="RefSeq" id="WP_109326308.1">
    <property type="nucleotide sequence ID" value="NZ_CP029353.1"/>
</dbReference>
<dbReference type="KEGG" id="azz:DEW08_08810"/>
<evidence type="ECO:0000256" key="2">
    <source>
        <dbReference type="ARBA" id="ARBA00022553"/>
    </source>
</evidence>
<protein>
    <submittedName>
        <fullName evidence="4">Acyl carrier protein</fullName>
    </submittedName>
</protein>
<evidence type="ECO:0000256" key="1">
    <source>
        <dbReference type="ARBA" id="ARBA00022450"/>
    </source>
</evidence>
<dbReference type="Pfam" id="PF00550">
    <property type="entry name" value="PP-binding"/>
    <property type="match status" value="1"/>
</dbReference>
<proteinExistence type="predicted"/>
<evidence type="ECO:0000313" key="4">
    <source>
        <dbReference type="EMBL" id="AWK86325.1"/>
    </source>
</evidence>
<dbReference type="SUPFAM" id="SSF47336">
    <property type="entry name" value="ACP-like"/>
    <property type="match status" value="1"/>
</dbReference>
<dbReference type="GO" id="GO:0000035">
    <property type="term" value="F:acyl binding"/>
    <property type="evidence" value="ECO:0007669"/>
    <property type="project" value="TreeGrafter"/>
</dbReference>
<dbReference type="GO" id="GO:0009245">
    <property type="term" value="P:lipid A biosynthetic process"/>
    <property type="evidence" value="ECO:0007669"/>
    <property type="project" value="TreeGrafter"/>
</dbReference>
<dbReference type="AlphaFoldDB" id="A0A2S2CPF9"/>
<evidence type="ECO:0000313" key="5">
    <source>
        <dbReference type="Proteomes" id="UP000245629"/>
    </source>
</evidence>
<dbReference type="GO" id="GO:0000036">
    <property type="term" value="F:acyl carrier activity"/>
    <property type="evidence" value="ECO:0007669"/>
    <property type="project" value="TreeGrafter"/>
</dbReference>
<dbReference type="OrthoDB" id="9806381at2"/>
<dbReference type="EMBL" id="CP029353">
    <property type="protein sequence ID" value="AWK86325.1"/>
    <property type="molecule type" value="Genomic_DNA"/>
</dbReference>
<keyword evidence="5" id="KW-1185">Reference proteome</keyword>
<evidence type="ECO:0000259" key="3">
    <source>
        <dbReference type="PROSITE" id="PS50075"/>
    </source>
</evidence>
<dbReference type="Gene3D" id="1.10.1200.10">
    <property type="entry name" value="ACP-like"/>
    <property type="match status" value="1"/>
</dbReference>
<accession>A0A2S2CPF9</accession>